<dbReference type="UniPathway" id="UPA00574">
    <property type="reaction ID" value="UER00633"/>
</dbReference>
<evidence type="ECO:0000313" key="8">
    <source>
        <dbReference type="EMBL" id="EDV37640.1"/>
    </source>
</evidence>
<feature type="domain" description="Nucleoside phosphorylase" evidence="7">
    <location>
        <begin position="91"/>
        <end position="342"/>
    </location>
</feature>
<evidence type="ECO:0000313" key="9">
    <source>
        <dbReference type="Proteomes" id="UP000007801"/>
    </source>
</evidence>
<evidence type="ECO:0000256" key="5">
    <source>
        <dbReference type="RuleBase" id="RU361131"/>
    </source>
</evidence>
<dbReference type="PANTHER" id="PTHR43691">
    <property type="entry name" value="URIDINE PHOSPHORYLASE"/>
    <property type="match status" value="1"/>
</dbReference>
<accession>B3MEM0</accession>
<dbReference type="Proteomes" id="UP000007801">
    <property type="component" value="Unassembled WGS sequence"/>
</dbReference>
<dbReference type="AlphaFoldDB" id="B3MEM0"/>
<dbReference type="FunCoup" id="B3MEM0">
    <property type="interactions" value="173"/>
</dbReference>
<evidence type="ECO:0000256" key="6">
    <source>
        <dbReference type="SAM" id="MobiDB-lite"/>
    </source>
</evidence>
<gene>
    <name evidence="8" type="primary">Dana\GF11317</name>
    <name evidence="8" type="synonym">dana_GLEANR_11384</name>
    <name evidence="8" type="ORF">GF11317</name>
</gene>
<dbReference type="GO" id="GO:0009166">
    <property type="term" value="P:nucleotide catabolic process"/>
    <property type="evidence" value="ECO:0007669"/>
    <property type="project" value="InterPro"/>
</dbReference>
<evidence type="ECO:0000256" key="1">
    <source>
        <dbReference type="ARBA" id="ARBA00010456"/>
    </source>
</evidence>
<dbReference type="OMA" id="RMEAFAY"/>
<proteinExistence type="inferred from homology"/>
<feature type="binding site" evidence="4">
    <location>
        <begin position="176"/>
        <end position="179"/>
    </location>
    <ligand>
        <name>phosphate</name>
        <dbReference type="ChEBI" id="CHEBI:43474"/>
    </ligand>
</feature>
<dbReference type="HOGENOM" id="CLU_054104_0_0_1"/>
<dbReference type="eggNOG" id="KOG3728">
    <property type="taxonomic scope" value="Eukaryota"/>
</dbReference>
<dbReference type="GO" id="GO:0005829">
    <property type="term" value="C:cytosol"/>
    <property type="evidence" value="ECO:0007669"/>
    <property type="project" value="TreeGrafter"/>
</dbReference>
<dbReference type="InterPro" id="IPR000845">
    <property type="entry name" value="Nucleoside_phosphorylase_d"/>
</dbReference>
<dbReference type="GO" id="GO:0006218">
    <property type="term" value="P:uridine catabolic process"/>
    <property type="evidence" value="ECO:0007669"/>
    <property type="project" value="TreeGrafter"/>
</dbReference>
<dbReference type="PROSITE" id="PS01232">
    <property type="entry name" value="PNP_UDP_1"/>
    <property type="match status" value="1"/>
</dbReference>
<dbReference type="GO" id="GO:0004850">
    <property type="term" value="F:uridine phosphorylase activity"/>
    <property type="evidence" value="ECO:0007669"/>
    <property type="project" value="UniProtKB-EC"/>
</dbReference>
<feature type="binding site" evidence="4">
    <location>
        <position position="258"/>
    </location>
    <ligand>
        <name>substrate</name>
    </ligand>
</feature>
<name>B3MEM0_DROAN</name>
<comment type="catalytic activity">
    <reaction evidence="5">
        <text>uridine + phosphate = alpha-D-ribose 1-phosphate + uracil</text>
        <dbReference type="Rhea" id="RHEA:24388"/>
        <dbReference type="ChEBI" id="CHEBI:16704"/>
        <dbReference type="ChEBI" id="CHEBI:17568"/>
        <dbReference type="ChEBI" id="CHEBI:43474"/>
        <dbReference type="ChEBI" id="CHEBI:57720"/>
        <dbReference type="EC" id="2.4.2.3"/>
    </reaction>
</comment>
<dbReference type="GO" id="GO:0044206">
    <property type="term" value="P:UMP salvage"/>
    <property type="evidence" value="ECO:0007669"/>
    <property type="project" value="UniProtKB-UniPathway"/>
</dbReference>
<evidence type="ECO:0000256" key="4">
    <source>
        <dbReference type="PIRSR" id="PIRSR610059-50"/>
    </source>
</evidence>
<dbReference type="PANTHER" id="PTHR43691:SF11">
    <property type="entry name" value="FI09636P-RELATED"/>
    <property type="match status" value="1"/>
</dbReference>
<dbReference type="EMBL" id="CH902619">
    <property type="protein sequence ID" value="EDV37640.1"/>
    <property type="molecule type" value="Genomic_DNA"/>
</dbReference>
<dbReference type="STRING" id="7217.B3MEM0"/>
<dbReference type="PhylomeDB" id="B3MEM0"/>
<feature type="region of interest" description="Disordered" evidence="6">
    <location>
        <begin position="352"/>
        <end position="383"/>
    </location>
</feature>
<dbReference type="InterPro" id="IPR010059">
    <property type="entry name" value="Uridine_phosphorylase_euk"/>
</dbReference>
<dbReference type="CDD" id="cd17763">
    <property type="entry name" value="UP_hUPP-like"/>
    <property type="match status" value="1"/>
</dbReference>
<feature type="binding site" evidence="4">
    <location>
        <position position="256"/>
    </location>
    <ligand>
        <name>substrate</name>
    </ligand>
</feature>
<feature type="compositionally biased region" description="Acidic residues" evidence="6">
    <location>
        <begin position="352"/>
        <end position="365"/>
    </location>
</feature>
<keyword evidence="3 5" id="KW-0808">Transferase</keyword>
<comment type="function">
    <text evidence="5">Catalyzes the reversible phosphorylytic cleavage of uridine to uracil and ribose-1-phosphate which can then be utilized as carbon and energy sources or in the rescue of pyrimidine bases for nucleotide synthesis. Shows broad substrate specificity and can also accept deoxyuridine and other analogous compounds.</text>
</comment>
<dbReference type="SUPFAM" id="SSF53167">
    <property type="entry name" value="Purine and uridine phosphorylases"/>
    <property type="match status" value="1"/>
</dbReference>
<dbReference type="InterPro" id="IPR018016">
    <property type="entry name" value="Nucleoside_phosphorylase_CS"/>
</dbReference>
<reference evidence="8 9" key="1">
    <citation type="journal article" date="2007" name="Nature">
        <title>Evolution of genes and genomes on the Drosophila phylogeny.</title>
        <authorList>
            <consortium name="Drosophila 12 Genomes Consortium"/>
            <person name="Clark A.G."/>
            <person name="Eisen M.B."/>
            <person name="Smith D.R."/>
            <person name="Bergman C.M."/>
            <person name="Oliver B."/>
            <person name="Markow T.A."/>
            <person name="Kaufman T.C."/>
            <person name="Kellis M."/>
            <person name="Gelbart W."/>
            <person name="Iyer V.N."/>
            <person name="Pollard D.A."/>
            <person name="Sackton T.B."/>
            <person name="Larracuente A.M."/>
            <person name="Singh N.D."/>
            <person name="Abad J.P."/>
            <person name="Abt D.N."/>
            <person name="Adryan B."/>
            <person name="Aguade M."/>
            <person name="Akashi H."/>
            <person name="Anderson W.W."/>
            <person name="Aquadro C.F."/>
            <person name="Ardell D.H."/>
            <person name="Arguello R."/>
            <person name="Artieri C.G."/>
            <person name="Barbash D.A."/>
            <person name="Barker D."/>
            <person name="Barsanti P."/>
            <person name="Batterham P."/>
            <person name="Batzoglou S."/>
            <person name="Begun D."/>
            <person name="Bhutkar A."/>
            <person name="Blanco E."/>
            <person name="Bosak S.A."/>
            <person name="Bradley R.K."/>
            <person name="Brand A.D."/>
            <person name="Brent M.R."/>
            <person name="Brooks A.N."/>
            <person name="Brown R.H."/>
            <person name="Butlin R.K."/>
            <person name="Caggese C."/>
            <person name="Calvi B.R."/>
            <person name="Bernardo de Carvalho A."/>
            <person name="Caspi A."/>
            <person name="Castrezana S."/>
            <person name="Celniker S.E."/>
            <person name="Chang J.L."/>
            <person name="Chapple C."/>
            <person name="Chatterji S."/>
            <person name="Chinwalla A."/>
            <person name="Civetta A."/>
            <person name="Clifton S.W."/>
            <person name="Comeron J.M."/>
            <person name="Costello J.C."/>
            <person name="Coyne J.A."/>
            <person name="Daub J."/>
            <person name="David R.G."/>
            <person name="Delcher A.L."/>
            <person name="Delehaunty K."/>
            <person name="Do C.B."/>
            <person name="Ebling H."/>
            <person name="Edwards K."/>
            <person name="Eickbush T."/>
            <person name="Evans J.D."/>
            <person name="Filipski A."/>
            <person name="Findeiss S."/>
            <person name="Freyhult E."/>
            <person name="Fulton L."/>
            <person name="Fulton R."/>
            <person name="Garcia A.C."/>
            <person name="Gardiner A."/>
            <person name="Garfield D.A."/>
            <person name="Garvin B.E."/>
            <person name="Gibson G."/>
            <person name="Gilbert D."/>
            <person name="Gnerre S."/>
            <person name="Godfrey J."/>
            <person name="Good R."/>
            <person name="Gotea V."/>
            <person name="Gravely B."/>
            <person name="Greenberg A.J."/>
            <person name="Griffiths-Jones S."/>
            <person name="Gross S."/>
            <person name="Guigo R."/>
            <person name="Gustafson E.A."/>
            <person name="Haerty W."/>
            <person name="Hahn M.W."/>
            <person name="Halligan D.L."/>
            <person name="Halpern A.L."/>
            <person name="Halter G.M."/>
            <person name="Han M.V."/>
            <person name="Heger A."/>
            <person name="Hillier L."/>
            <person name="Hinrichs A.S."/>
            <person name="Holmes I."/>
            <person name="Hoskins R.A."/>
            <person name="Hubisz M.J."/>
            <person name="Hultmark D."/>
            <person name="Huntley M.A."/>
            <person name="Jaffe D.B."/>
            <person name="Jagadeeshan S."/>
            <person name="Jeck W.R."/>
            <person name="Johnson J."/>
            <person name="Jones C.D."/>
            <person name="Jordan W.C."/>
            <person name="Karpen G.H."/>
            <person name="Kataoka E."/>
            <person name="Keightley P.D."/>
            <person name="Kheradpour P."/>
            <person name="Kirkness E.F."/>
            <person name="Koerich L.B."/>
            <person name="Kristiansen K."/>
            <person name="Kudrna D."/>
            <person name="Kulathinal R.J."/>
            <person name="Kumar S."/>
            <person name="Kwok R."/>
            <person name="Lander E."/>
            <person name="Langley C.H."/>
            <person name="Lapoint R."/>
            <person name="Lazzaro B.P."/>
            <person name="Lee S.J."/>
            <person name="Levesque L."/>
            <person name="Li R."/>
            <person name="Lin C.F."/>
            <person name="Lin M.F."/>
            <person name="Lindblad-Toh K."/>
            <person name="Llopart A."/>
            <person name="Long M."/>
            <person name="Low L."/>
            <person name="Lozovsky E."/>
            <person name="Lu J."/>
            <person name="Luo M."/>
            <person name="Machado C.A."/>
            <person name="Makalowski W."/>
            <person name="Marzo M."/>
            <person name="Matsuda M."/>
            <person name="Matzkin L."/>
            <person name="McAllister B."/>
            <person name="McBride C.S."/>
            <person name="McKernan B."/>
            <person name="McKernan K."/>
            <person name="Mendez-Lago M."/>
            <person name="Minx P."/>
            <person name="Mollenhauer M.U."/>
            <person name="Montooth K."/>
            <person name="Mount S.M."/>
            <person name="Mu X."/>
            <person name="Myers E."/>
            <person name="Negre B."/>
            <person name="Newfeld S."/>
            <person name="Nielsen R."/>
            <person name="Noor M.A."/>
            <person name="O'Grady P."/>
            <person name="Pachter L."/>
            <person name="Papaceit M."/>
            <person name="Parisi M.J."/>
            <person name="Parisi M."/>
            <person name="Parts L."/>
            <person name="Pedersen J.S."/>
            <person name="Pesole G."/>
            <person name="Phillippy A.M."/>
            <person name="Ponting C.P."/>
            <person name="Pop M."/>
            <person name="Porcelli D."/>
            <person name="Powell J.R."/>
            <person name="Prohaska S."/>
            <person name="Pruitt K."/>
            <person name="Puig M."/>
            <person name="Quesneville H."/>
            <person name="Ram K.R."/>
            <person name="Rand D."/>
            <person name="Rasmussen M.D."/>
            <person name="Reed L.K."/>
            <person name="Reenan R."/>
            <person name="Reily A."/>
            <person name="Remington K.A."/>
            <person name="Rieger T.T."/>
            <person name="Ritchie M.G."/>
            <person name="Robin C."/>
            <person name="Rogers Y.H."/>
            <person name="Rohde C."/>
            <person name="Rozas J."/>
            <person name="Rubenfield M.J."/>
            <person name="Ruiz A."/>
            <person name="Russo S."/>
            <person name="Salzberg S.L."/>
            <person name="Sanchez-Gracia A."/>
            <person name="Saranga D.J."/>
            <person name="Sato H."/>
            <person name="Schaeffer S.W."/>
            <person name="Schatz M.C."/>
            <person name="Schlenke T."/>
            <person name="Schwartz R."/>
            <person name="Segarra C."/>
            <person name="Singh R.S."/>
            <person name="Sirot L."/>
            <person name="Sirota M."/>
            <person name="Sisneros N.B."/>
            <person name="Smith C.D."/>
            <person name="Smith T.F."/>
            <person name="Spieth J."/>
            <person name="Stage D.E."/>
            <person name="Stark A."/>
            <person name="Stephan W."/>
            <person name="Strausberg R.L."/>
            <person name="Strempel S."/>
            <person name="Sturgill D."/>
            <person name="Sutton G."/>
            <person name="Sutton G.G."/>
            <person name="Tao W."/>
            <person name="Teichmann S."/>
            <person name="Tobari Y.N."/>
            <person name="Tomimura Y."/>
            <person name="Tsolas J.M."/>
            <person name="Valente V.L."/>
            <person name="Venter E."/>
            <person name="Venter J.C."/>
            <person name="Vicario S."/>
            <person name="Vieira F.G."/>
            <person name="Vilella A.J."/>
            <person name="Villasante A."/>
            <person name="Walenz B."/>
            <person name="Wang J."/>
            <person name="Wasserman M."/>
            <person name="Watts T."/>
            <person name="Wilson D."/>
            <person name="Wilson R.K."/>
            <person name="Wing R.A."/>
            <person name="Wolfner M.F."/>
            <person name="Wong A."/>
            <person name="Wong G.K."/>
            <person name="Wu C.I."/>
            <person name="Wu G."/>
            <person name="Yamamoto D."/>
            <person name="Yang H.P."/>
            <person name="Yang S.P."/>
            <person name="Yorke J.A."/>
            <person name="Yoshida K."/>
            <person name="Zdobnov E."/>
            <person name="Zhang P."/>
            <person name="Zhang Y."/>
            <person name="Zimin A.V."/>
            <person name="Baldwin J."/>
            <person name="Abdouelleil A."/>
            <person name="Abdulkadir J."/>
            <person name="Abebe A."/>
            <person name="Abera B."/>
            <person name="Abreu J."/>
            <person name="Acer S.C."/>
            <person name="Aftuck L."/>
            <person name="Alexander A."/>
            <person name="An P."/>
            <person name="Anderson E."/>
            <person name="Anderson S."/>
            <person name="Arachi H."/>
            <person name="Azer M."/>
            <person name="Bachantsang P."/>
            <person name="Barry A."/>
            <person name="Bayul T."/>
            <person name="Berlin A."/>
            <person name="Bessette D."/>
            <person name="Bloom T."/>
            <person name="Blye J."/>
            <person name="Boguslavskiy L."/>
            <person name="Bonnet C."/>
            <person name="Boukhgalter B."/>
            <person name="Bourzgui I."/>
            <person name="Brown A."/>
            <person name="Cahill P."/>
            <person name="Channer S."/>
            <person name="Cheshatsang Y."/>
            <person name="Chuda L."/>
            <person name="Citroen M."/>
            <person name="Collymore A."/>
            <person name="Cooke P."/>
            <person name="Costello M."/>
            <person name="D'Aco K."/>
            <person name="Daza R."/>
            <person name="De Haan G."/>
            <person name="DeGray S."/>
            <person name="DeMaso C."/>
            <person name="Dhargay N."/>
            <person name="Dooley K."/>
            <person name="Dooley E."/>
            <person name="Doricent M."/>
            <person name="Dorje P."/>
            <person name="Dorjee K."/>
            <person name="Dupes A."/>
            <person name="Elong R."/>
            <person name="Falk J."/>
            <person name="Farina A."/>
            <person name="Faro S."/>
            <person name="Ferguson D."/>
            <person name="Fisher S."/>
            <person name="Foley C.D."/>
            <person name="Franke A."/>
            <person name="Friedrich D."/>
            <person name="Gadbois L."/>
            <person name="Gearin G."/>
            <person name="Gearin C.R."/>
            <person name="Giannoukos G."/>
            <person name="Goode T."/>
            <person name="Graham J."/>
            <person name="Grandbois E."/>
            <person name="Grewal S."/>
            <person name="Gyaltsen K."/>
            <person name="Hafez N."/>
            <person name="Hagos B."/>
            <person name="Hall J."/>
            <person name="Henson C."/>
            <person name="Hollinger A."/>
            <person name="Honan T."/>
            <person name="Huard M.D."/>
            <person name="Hughes L."/>
            <person name="Hurhula B."/>
            <person name="Husby M.E."/>
            <person name="Kamat A."/>
            <person name="Kanga B."/>
            <person name="Kashin S."/>
            <person name="Khazanovich D."/>
            <person name="Kisner P."/>
            <person name="Lance K."/>
            <person name="Lara M."/>
            <person name="Lee W."/>
            <person name="Lennon N."/>
            <person name="Letendre F."/>
            <person name="LeVine R."/>
            <person name="Lipovsky A."/>
            <person name="Liu X."/>
            <person name="Liu J."/>
            <person name="Liu S."/>
            <person name="Lokyitsang T."/>
            <person name="Lokyitsang Y."/>
            <person name="Lubonja R."/>
            <person name="Lui A."/>
            <person name="MacDonald P."/>
            <person name="Magnisalis V."/>
            <person name="Maru K."/>
            <person name="Matthews C."/>
            <person name="McCusker W."/>
            <person name="McDonough S."/>
            <person name="Mehta T."/>
            <person name="Meldrim J."/>
            <person name="Meneus L."/>
            <person name="Mihai O."/>
            <person name="Mihalev A."/>
            <person name="Mihova T."/>
            <person name="Mittelman R."/>
            <person name="Mlenga V."/>
            <person name="Montmayeur A."/>
            <person name="Mulrain L."/>
            <person name="Navidi A."/>
            <person name="Naylor J."/>
            <person name="Negash T."/>
            <person name="Nguyen T."/>
            <person name="Nguyen N."/>
            <person name="Nicol R."/>
            <person name="Norbu C."/>
            <person name="Norbu N."/>
            <person name="Novod N."/>
            <person name="O'Neill B."/>
            <person name="Osman S."/>
            <person name="Markiewicz E."/>
            <person name="Oyono O.L."/>
            <person name="Patti C."/>
            <person name="Phunkhang P."/>
            <person name="Pierre F."/>
            <person name="Priest M."/>
            <person name="Raghuraman S."/>
            <person name="Rege F."/>
            <person name="Reyes R."/>
            <person name="Rise C."/>
            <person name="Rogov P."/>
            <person name="Ross K."/>
            <person name="Ryan E."/>
            <person name="Settipalli S."/>
            <person name="Shea T."/>
            <person name="Sherpa N."/>
            <person name="Shi L."/>
            <person name="Shih D."/>
            <person name="Sparrow T."/>
            <person name="Spaulding J."/>
            <person name="Stalker J."/>
            <person name="Stange-Thomann N."/>
            <person name="Stavropoulos S."/>
            <person name="Stone C."/>
            <person name="Strader C."/>
            <person name="Tesfaye S."/>
            <person name="Thomson T."/>
            <person name="Thoulutsang Y."/>
            <person name="Thoulutsang D."/>
            <person name="Topham K."/>
            <person name="Topping I."/>
            <person name="Tsamla T."/>
            <person name="Vassiliev H."/>
            <person name="Vo A."/>
            <person name="Wangchuk T."/>
            <person name="Wangdi T."/>
            <person name="Weiand M."/>
            <person name="Wilkinson J."/>
            <person name="Wilson A."/>
            <person name="Yadav S."/>
            <person name="Young G."/>
            <person name="Yu Q."/>
            <person name="Zembek L."/>
            <person name="Zhong D."/>
            <person name="Zimmer A."/>
            <person name="Zwirko Z."/>
            <person name="Jaffe D.B."/>
            <person name="Alvarez P."/>
            <person name="Brockman W."/>
            <person name="Butler J."/>
            <person name="Chin C."/>
            <person name="Gnerre S."/>
            <person name="Grabherr M."/>
            <person name="Kleber M."/>
            <person name="Mauceli E."/>
            <person name="MacCallum I."/>
        </authorList>
    </citation>
    <scope>NUCLEOTIDE SEQUENCE [LARGE SCALE GENOMIC DNA]</scope>
    <source>
        <strain evidence="9">Tucson 14024-0371.13</strain>
    </source>
</reference>
<dbReference type="OrthoDB" id="204058at2759"/>
<organism evidence="8 9">
    <name type="scientific">Drosophila ananassae</name>
    <name type="common">Fruit fly</name>
    <dbReference type="NCBI Taxonomy" id="7217"/>
    <lineage>
        <taxon>Eukaryota</taxon>
        <taxon>Metazoa</taxon>
        <taxon>Ecdysozoa</taxon>
        <taxon>Arthropoda</taxon>
        <taxon>Hexapoda</taxon>
        <taxon>Insecta</taxon>
        <taxon>Pterygota</taxon>
        <taxon>Neoptera</taxon>
        <taxon>Endopterygota</taxon>
        <taxon>Diptera</taxon>
        <taxon>Brachycera</taxon>
        <taxon>Muscomorpha</taxon>
        <taxon>Ephydroidea</taxon>
        <taxon>Drosophilidae</taxon>
        <taxon>Drosophila</taxon>
        <taxon>Sophophora</taxon>
    </lineage>
</organism>
<dbReference type="EC" id="2.4.2.3" evidence="5"/>
<protein>
    <recommendedName>
        <fullName evidence="5">Uridine phosphorylase</fullName>
        <ecNumber evidence="5">2.4.2.3</ecNumber>
    </recommendedName>
</protein>
<dbReference type="InterPro" id="IPR035994">
    <property type="entry name" value="Nucleoside_phosphorylase_sf"/>
</dbReference>
<dbReference type="KEGG" id="dan:6494181"/>
<comment type="pathway">
    <text evidence="5">Pyrimidine metabolism; UMP biosynthesis via salvage pathway; uracil from uridine (phosphorylase route): step 1/1.</text>
</comment>
<dbReference type="Pfam" id="PF01048">
    <property type="entry name" value="PNP_UDP_1"/>
    <property type="match status" value="1"/>
</dbReference>
<sequence length="383" mass="41689">MSRTKGGSDKCSCRLVKEVNQLKTVVNAQSKVLAKLVRQMKDGCKKKDEEEDGCTFCGLNPCIKCLNPDVLYHLGHNTDTTDFPKVFGDVKFVCMGGTPGRMEAFAYYIMQEIGLKLNPATKLADMAEAGKRYGMFKVGPVLCASHGMGCPSISILLHELIKTMYHAKCKDPVFIRMGTCGGLGVEPGTVVITTEAVSGKLEPVHEIVVHGNSVLHPSQLDEGLANEIKSCHDPRTDKFDVVIGRTMCAHDFYEGQSRLDGAFCEYTPDAKMAFLEQLQAQGVKNIEMESLAFAALTSRANIRSAVVCVAILNRLEGDQITTPHEILSGFDKRPATLIARYIRKVLYPVEEDSDLASEAESEDGDGGAGDSKPPPPPPEEEAE</sequence>
<evidence type="ECO:0000256" key="3">
    <source>
        <dbReference type="ARBA" id="ARBA00022679"/>
    </source>
</evidence>
<dbReference type="SMR" id="B3MEM0"/>
<dbReference type="NCBIfam" id="TIGR01719">
    <property type="entry name" value="euk_UDPppase"/>
    <property type="match status" value="1"/>
</dbReference>
<keyword evidence="9" id="KW-1185">Reference proteome</keyword>
<comment type="similarity">
    <text evidence="1 5">Belongs to the PNP/UDP phosphorylase family.</text>
</comment>
<dbReference type="InParanoid" id="B3MEM0"/>
<feature type="binding site" evidence="4">
    <location>
        <position position="132"/>
    </location>
    <ligand>
        <name>phosphate</name>
        <dbReference type="ChEBI" id="CHEBI:43474"/>
    </ligand>
</feature>
<keyword evidence="2 5" id="KW-0328">Glycosyltransferase</keyword>
<evidence type="ECO:0000256" key="2">
    <source>
        <dbReference type="ARBA" id="ARBA00022676"/>
    </source>
</evidence>
<dbReference type="Gene3D" id="3.40.50.1580">
    <property type="entry name" value="Nucleoside phosphorylase domain"/>
    <property type="match status" value="1"/>
</dbReference>
<dbReference type="GeneID" id="6494181"/>
<evidence type="ECO:0000259" key="7">
    <source>
        <dbReference type="Pfam" id="PF01048"/>
    </source>
</evidence>